<proteinExistence type="predicted"/>
<dbReference type="AlphaFoldDB" id="A0A239F8X2"/>
<sequence length="142" mass="16152">MLKRLPDGARAEMVSLLHAVGDDELARMQRTVLVRTGFLRSGLAKRVYDRSLRLRVGFLTRKSNADRFYRWIIERGRKAQTVKVTRRKGVAQPVTYMLRVRALRENAFVFAGGGAARAARSDRMKRYWDDVLGRVSIGADVG</sequence>
<evidence type="ECO:0000313" key="2">
    <source>
        <dbReference type="Proteomes" id="UP000198281"/>
    </source>
</evidence>
<protein>
    <submittedName>
        <fullName evidence="1">Uncharacterized protein</fullName>
    </submittedName>
</protein>
<dbReference type="RefSeq" id="WP_245842775.1">
    <property type="nucleotide sequence ID" value="NZ_FZOS01000008.1"/>
</dbReference>
<accession>A0A239F8X2</accession>
<evidence type="ECO:0000313" key="1">
    <source>
        <dbReference type="EMBL" id="SNS53247.1"/>
    </source>
</evidence>
<reference evidence="2" key="1">
    <citation type="submission" date="2017-06" db="EMBL/GenBank/DDBJ databases">
        <authorList>
            <person name="Varghese N."/>
            <person name="Submissions S."/>
        </authorList>
    </citation>
    <scope>NUCLEOTIDE SEQUENCE [LARGE SCALE GENOMIC DNA]</scope>
    <source>
        <strain evidence="2">LNB2</strain>
    </source>
</reference>
<name>A0A239F8X2_9SPHN</name>
<dbReference type="EMBL" id="FZOS01000008">
    <property type="protein sequence ID" value="SNS53247.1"/>
    <property type="molecule type" value="Genomic_DNA"/>
</dbReference>
<gene>
    <name evidence="1" type="ORF">SAMN06295912_108120</name>
</gene>
<dbReference type="Proteomes" id="UP000198281">
    <property type="component" value="Unassembled WGS sequence"/>
</dbReference>
<keyword evidence="2" id="KW-1185">Reference proteome</keyword>
<organism evidence="1 2">
    <name type="scientific">Edaphosphingomonas laterariae</name>
    <dbReference type="NCBI Taxonomy" id="861865"/>
    <lineage>
        <taxon>Bacteria</taxon>
        <taxon>Pseudomonadati</taxon>
        <taxon>Pseudomonadota</taxon>
        <taxon>Alphaproteobacteria</taxon>
        <taxon>Sphingomonadales</taxon>
        <taxon>Rhizorhabdaceae</taxon>
        <taxon>Edaphosphingomonas</taxon>
    </lineage>
</organism>